<keyword evidence="3" id="KW-0808">Transferase</keyword>
<dbReference type="PRINTS" id="PR00959">
    <property type="entry name" value="MEVGALKINASE"/>
</dbReference>
<dbReference type="FunFam" id="3.30.230.10:FF:000017">
    <property type="entry name" value="Galactokinase"/>
    <property type="match status" value="1"/>
</dbReference>
<evidence type="ECO:0000256" key="10">
    <source>
        <dbReference type="ARBA" id="ARBA00023277"/>
    </source>
</evidence>
<keyword evidence="4" id="KW-0479">Metal-binding</keyword>
<dbReference type="InterPro" id="IPR020568">
    <property type="entry name" value="Ribosomal_Su5_D2-typ_SF"/>
</dbReference>
<dbReference type="PIRSF" id="PIRSF000530">
    <property type="entry name" value="Galactokinase"/>
    <property type="match status" value="1"/>
</dbReference>
<keyword evidence="6 15" id="KW-0418">Kinase</keyword>
<evidence type="ECO:0000313" key="16">
    <source>
        <dbReference type="Proteomes" id="UP000293874"/>
    </source>
</evidence>
<evidence type="ECO:0000259" key="13">
    <source>
        <dbReference type="Pfam" id="PF08544"/>
    </source>
</evidence>
<evidence type="ECO:0000256" key="1">
    <source>
        <dbReference type="ARBA" id="ARBA00006566"/>
    </source>
</evidence>
<feature type="domain" description="GHMP kinase C-terminal" evidence="13">
    <location>
        <begin position="283"/>
        <end position="348"/>
    </location>
</feature>
<evidence type="ECO:0000259" key="12">
    <source>
        <dbReference type="Pfam" id="PF00288"/>
    </source>
</evidence>
<dbReference type="InterPro" id="IPR013750">
    <property type="entry name" value="GHMP_kinase_C_dom"/>
</dbReference>
<evidence type="ECO:0000256" key="5">
    <source>
        <dbReference type="ARBA" id="ARBA00022741"/>
    </source>
</evidence>
<keyword evidence="16" id="KW-1185">Reference proteome</keyword>
<protein>
    <recommendedName>
        <fullName evidence="11">Galactokinase</fullName>
        <ecNumber evidence="11">2.7.1.6</ecNumber>
    </recommendedName>
</protein>
<dbReference type="GO" id="GO:0005829">
    <property type="term" value="C:cytosol"/>
    <property type="evidence" value="ECO:0007669"/>
    <property type="project" value="TreeGrafter"/>
</dbReference>
<keyword evidence="9" id="KW-0299">Galactose metabolism</keyword>
<keyword evidence="2" id="KW-0963">Cytoplasm</keyword>
<dbReference type="PRINTS" id="PR00473">
    <property type="entry name" value="GALCTOKINASE"/>
</dbReference>
<gene>
    <name evidence="15" type="ORF">EV199_4021</name>
</gene>
<evidence type="ECO:0000256" key="4">
    <source>
        <dbReference type="ARBA" id="ARBA00022723"/>
    </source>
</evidence>
<evidence type="ECO:0000256" key="2">
    <source>
        <dbReference type="ARBA" id="ARBA00022490"/>
    </source>
</evidence>
<dbReference type="InterPro" id="IPR019741">
    <property type="entry name" value="Galactokinase_CS"/>
</dbReference>
<dbReference type="Pfam" id="PF10509">
    <property type="entry name" value="GalKase_gal_bdg"/>
    <property type="match status" value="1"/>
</dbReference>
<dbReference type="InterPro" id="IPR006203">
    <property type="entry name" value="GHMP_knse_ATP-bd_CS"/>
</dbReference>
<evidence type="ECO:0000256" key="3">
    <source>
        <dbReference type="ARBA" id="ARBA00022679"/>
    </source>
</evidence>
<dbReference type="PROSITE" id="PS00627">
    <property type="entry name" value="GHMP_KINASES_ATP"/>
    <property type="match status" value="1"/>
</dbReference>
<dbReference type="Gene3D" id="3.30.70.890">
    <property type="entry name" value="GHMP kinase, C-terminal domain"/>
    <property type="match status" value="1"/>
</dbReference>
<dbReference type="EMBL" id="SGXA01000002">
    <property type="protein sequence ID" value="RZS72106.1"/>
    <property type="molecule type" value="Genomic_DNA"/>
</dbReference>
<comment type="caution">
    <text evidence="15">The sequence shown here is derived from an EMBL/GenBank/DDBJ whole genome shotgun (WGS) entry which is preliminary data.</text>
</comment>
<evidence type="ECO:0000259" key="14">
    <source>
        <dbReference type="Pfam" id="PF10509"/>
    </source>
</evidence>
<dbReference type="SUPFAM" id="SSF54211">
    <property type="entry name" value="Ribosomal protein S5 domain 2-like"/>
    <property type="match status" value="1"/>
</dbReference>
<dbReference type="GO" id="GO:0006012">
    <property type="term" value="P:galactose metabolic process"/>
    <property type="evidence" value="ECO:0007669"/>
    <property type="project" value="UniProtKB-UniRule"/>
</dbReference>
<dbReference type="SUPFAM" id="SSF55060">
    <property type="entry name" value="GHMP Kinase, C-terminal domain"/>
    <property type="match status" value="1"/>
</dbReference>
<organism evidence="15 16">
    <name type="scientific">Pseudobacter ginsenosidimutans</name>
    <dbReference type="NCBI Taxonomy" id="661488"/>
    <lineage>
        <taxon>Bacteria</taxon>
        <taxon>Pseudomonadati</taxon>
        <taxon>Bacteroidota</taxon>
        <taxon>Chitinophagia</taxon>
        <taxon>Chitinophagales</taxon>
        <taxon>Chitinophagaceae</taxon>
        <taxon>Pseudobacter</taxon>
    </lineage>
</organism>
<dbReference type="Pfam" id="PF00288">
    <property type="entry name" value="GHMP_kinases_N"/>
    <property type="match status" value="1"/>
</dbReference>
<dbReference type="GO" id="GO:0046872">
    <property type="term" value="F:metal ion binding"/>
    <property type="evidence" value="ECO:0007669"/>
    <property type="project" value="UniProtKB-KW"/>
</dbReference>
<dbReference type="InterPro" id="IPR006204">
    <property type="entry name" value="GHMP_kinase_N_dom"/>
</dbReference>
<dbReference type="InterPro" id="IPR000705">
    <property type="entry name" value="Galactokinase"/>
</dbReference>
<keyword evidence="5" id="KW-0547">Nucleotide-binding</keyword>
<dbReference type="Gene3D" id="3.30.230.10">
    <property type="match status" value="1"/>
</dbReference>
<dbReference type="PANTHER" id="PTHR10457:SF7">
    <property type="entry name" value="GALACTOKINASE-RELATED"/>
    <property type="match status" value="1"/>
</dbReference>
<evidence type="ECO:0000256" key="6">
    <source>
        <dbReference type="ARBA" id="ARBA00022777"/>
    </source>
</evidence>
<keyword evidence="10" id="KW-0119">Carbohydrate metabolism</keyword>
<dbReference type="PROSITE" id="PS00106">
    <property type="entry name" value="GALACTOKINASE"/>
    <property type="match status" value="1"/>
</dbReference>
<accession>A0A4Q7MTC6</accession>
<dbReference type="EC" id="2.7.1.6" evidence="11"/>
<feature type="domain" description="GHMP kinase N-terminal" evidence="12">
    <location>
        <begin position="90"/>
        <end position="178"/>
    </location>
</feature>
<dbReference type="InterPro" id="IPR036554">
    <property type="entry name" value="GHMP_kinase_C_sf"/>
</dbReference>
<dbReference type="Proteomes" id="UP000293874">
    <property type="component" value="Unassembled WGS sequence"/>
</dbReference>
<evidence type="ECO:0000256" key="8">
    <source>
        <dbReference type="ARBA" id="ARBA00022842"/>
    </source>
</evidence>
<proteinExistence type="inferred from homology"/>
<reference evidence="15 16" key="1">
    <citation type="submission" date="2019-02" db="EMBL/GenBank/DDBJ databases">
        <title>Genomic Encyclopedia of Type Strains, Phase IV (KMG-IV): sequencing the most valuable type-strain genomes for metagenomic binning, comparative biology and taxonomic classification.</title>
        <authorList>
            <person name="Goeker M."/>
        </authorList>
    </citation>
    <scope>NUCLEOTIDE SEQUENCE [LARGE SCALE GENOMIC DNA]</scope>
    <source>
        <strain evidence="15 16">DSM 18116</strain>
    </source>
</reference>
<comment type="similarity">
    <text evidence="1">Belongs to the GHMP kinase family. GalK subfamily.</text>
</comment>
<evidence type="ECO:0000313" key="15">
    <source>
        <dbReference type="EMBL" id="RZS72106.1"/>
    </source>
</evidence>
<sequence length="389" mass="43274">MAIVERLRKKFRDLYGQEPIVVAAPGRVNLIGEHTDYNEGFVLPGAVDKRMYVAIASQAEPEITIYANHFEESFSFNPEHALQPVSGWMNYMLGVTHHIKAAGKTIGGAQVLIDGDIPVGAGMSSSAALCSAYGFALNELFNLGLSRMELAFIGQKTEHTFVGVKCGIMDQFASLHGKSGHVMKLDCRSLEYEYIPFDFPDHKIVLVNSMVTHSLAGSEYNVRRQQCEEGVSIIKKTYHNINSLRDVNLQMLQEHQHLISPVVYDRCWYVVTEKDRLLNGCDALQHGDLEAFGKLMIATHNGLSKQYAVSCTQLDFLAERAGYIKGVAGSRMMGGGFGGCTINIVQTEMVDTFKQQIQHAFEQLFQVTPEVYITQIEDGTHVVNSEVYH</sequence>
<evidence type="ECO:0000256" key="7">
    <source>
        <dbReference type="ARBA" id="ARBA00022840"/>
    </source>
</evidence>
<dbReference type="GO" id="GO:0004335">
    <property type="term" value="F:galactokinase activity"/>
    <property type="evidence" value="ECO:0007669"/>
    <property type="project" value="UniProtKB-UniRule"/>
</dbReference>
<keyword evidence="7" id="KW-0067">ATP-binding</keyword>
<dbReference type="Pfam" id="PF08544">
    <property type="entry name" value="GHMP_kinases_C"/>
    <property type="match status" value="1"/>
</dbReference>
<keyword evidence="8" id="KW-0460">Magnesium</keyword>
<dbReference type="InterPro" id="IPR006206">
    <property type="entry name" value="Mevalonate/galactokinase"/>
</dbReference>
<dbReference type="FunFam" id="3.30.70.890:FF:000001">
    <property type="entry name" value="Galactokinase"/>
    <property type="match status" value="1"/>
</dbReference>
<name>A0A4Q7MTC6_9BACT</name>
<dbReference type="InterPro" id="IPR019539">
    <property type="entry name" value="GalKase_N"/>
</dbReference>
<evidence type="ECO:0000256" key="9">
    <source>
        <dbReference type="ARBA" id="ARBA00023144"/>
    </source>
</evidence>
<dbReference type="NCBIfam" id="TIGR00131">
    <property type="entry name" value="gal_kin"/>
    <property type="match status" value="1"/>
</dbReference>
<evidence type="ECO:0000256" key="11">
    <source>
        <dbReference type="NCBIfam" id="TIGR00131"/>
    </source>
</evidence>
<dbReference type="GO" id="GO:0005524">
    <property type="term" value="F:ATP binding"/>
    <property type="evidence" value="ECO:0007669"/>
    <property type="project" value="UniProtKB-UniRule"/>
</dbReference>
<dbReference type="AlphaFoldDB" id="A0A4Q7MTC6"/>
<dbReference type="PANTHER" id="PTHR10457">
    <property type="entry name" value="MEVALONATE KINASE/GALACTOKINASE"/>
    <property type="match status" value="1"/>
</dbReference>
<dbReference type="RefSeq" id="WP_225979980.1">
    <property type="nucleotide sequence ID" value="NZ_CP042431.1"/>
</dbReference>
<feature type="domain" description="Galactokinase N-terminal" evidence="14">
    <location>
        <begin position="9"/>
        <end position="56"/>
    </location>
</feature>
<dbReference type="InterPro" id="IPR014721">
    <property type="entry name" value="Ribsml_uS5_D2-typ_fold_subgr"/>
</dbReference>